<evidence type="ECO:0000256" key="4">
    <source>
        <dbReference type="ARBA" id="ARBA00022729"/>
    </source>
</evidence>
<proteinExistence type="inferred from homology"/>
<dbReference type="VEuPathDB" id="FungiDB:C8Q69DRAFT_510325"/>
<comment type="pathway">
    <text evidence="2">Protein modification; protein glycosylation.</text>
</comment>
<dbReference type="PANTHER" id="PTHR11742:SF101">
    <property type="entry name" value="MANNOSYL-OLIGOSACCHARIDE ALPHA-1,2-MANNOSIDASE 1B"/>
    <property type="match status" value="1"/>
</dbReference>
<keyword evidence="7" id="KW-0325">Glycoprotein</keyword>
<feature type="binding site" evidence="12">
    <location>
        <position position="504"/>
    </location>
    <ligand>
        <name>Ca(2+)</name>
        <dbReference type="ChEBI" id="CHEBI:29108"/>
    </ligand>
</feature>
<feature type="chain" id="PRO_5019561993" description="alpha-1,2-Mannosidase" evidence="15">
    <location>
        <begin position="22"/>
        <end position="515"/>
    </location>
</feature>
<feature type="signal peptide" evidence="15">
    <location>
        <begin position="1"/>
        <end position="21"/>
    </location>
</feature>
<dbReference type="GO" id="GO:0005509">
    <property type="term" value="F:calcium ion binding"/>
    <property type="evidence" value="ECO:0007669"/>
    <property type="project" value="InterPro"/>
</dbReference>
<dbReference type="EMBL" id="RCNU01000014">
    <property type="protein sequence ID" value="RWQ92206.1"/>
    <property type="molecule type" value="Genomic_DNA"/>
</dbReference>
<evidence type="ECO:0000256" key="12">
    <source>
        <dbReference type="PIRSR" id="PIRSR601382-2"/>
    </source>
</evidence>
<dbReference type="AlphaFoldDB" id="A0A443HKD9"/>
<dbReference type="GO" id="GO:0016020">
    <property type="term" value="C:membrane"/>
    <property type="evidence" value="ECO:0007669"/>
    <property type="project" value="InterPro"/>
</dbReference>
<keyword evidence="17" id="KW-1185">Reference proteome</keyword>
<dbReference type="PANTHER" id="PTHR11742">
    <property type="entry name" value="MANNOSYL-OLIGOSACCHARIDE ALPHA-1,2-MANNOSIDASE-RELATED"/>
    <property type="match status" value="1"/>
</dbReference>
<feature type="active site" evidence="11">
    <location>
        <position position="270"/>
    </location>
</feature>
<dbReference type="GeneID" id="39602458"/>
<evidence type="ECO:0000256" key="7">
    <source>
        <dbReference type="ARBA" id="ARBA00023180"/>
    </source>
</evidence>
<comment type="similarity">
    <text evidence="3 14">Belongs to the glycosyl hydrolase 47 family.</text>
</comment>
<evidence type="ECO:0000256" key="2">
    <source>
        <dbReference type="ARBA" id="ARBA00004922"/>
    </source>
</evidence>
<dbReference type="Proteomes" id="UP000283841">
    <property type="component" value="Unassembled WGS sequence"/>
</dbReference>
<evidence type="ECO:0000256" key="14">
    <source>
        <dbReference type="RuleBase" id="RU361193"/>
    </source>
</evidence>
<dbReference type="GO" id="GO:0036503">
    <property type="term" value="P:ERAD pathway"/>
    <property type="evidence" value="ECO:0007669"/>
    <property type="project" value="UniProtKB-ARBA"/>
</dbReference>
<evidence type="ECO:0000256" key="6">
    <source>
        <dbReference type="ARBA" id="ARBA00023157"/>
    </source>
</evidence>
<dbReference type="FunFam" id="1.50.10.10:FF:000047">
    <property type="entry name" value="Mannosyl-oligosaccharide alpha-1,2-mannosidase"/>
    <property type="match status" value="1"/>
</dbReference>
<keyword evidence="4 15" id="KW-0732">Signal</keyword>
<dbReference type="RefSeq" id="XP_028481851.1">
    <property type="nucleotide sequence ID" value="XM_028633181.1"/>
</dbReference>
<evidence type="ECO:0000313" key="17">
    <source>
        <dbReference type="Proteomes" id="UP000283841"/>
    </source>
</evidence>
<sequence>MRISSLSFSLTGLSLLGTAVAHPYYAQQEGQVQRRQDAQASQRAEAVREAFQFAWNGYYRYAFPHDELHPVTNGYGDSRNGWGASAIDALSTALVMRLPDVVDDILNYVPTIDYSTTSQEVSLFETTIRYLAGMLSGYDLLKGPLSDLATNPDAVEALLTQSKNLADVLKFAFDSPTGIPYNNINITSKGNDGETTNGLATIGSLVLEWTHLSDLTGDHQYAELSQKGESYLLNPEPPSAEPFPGLVGSNVNIDTGLFADGDVSWGGGDDSFYEYLIKMYVYDPNRFSTYKDRWVAAAQSTMQHLKSSPSSRPDLTFVATYSNGTLGLNSQHLTCFDGGNFLLGGDVLGIPDFIDFGLELVNGCHDTYIETATRIGPEQFGWDANSVPADQQQFYERAGFYIESGAYILRPEVIESYYYAYRITGDHKYRDWAWDAFVHINATCRANSGFSGITNVNAVGGGSKDDNQESFLFAEVMKYSYLIQAGEDEWQVNADGKNEWVFNTEAHPIKVAAVA</sequence>
<keyword evidence="5 14" id="KW-0378">Hydrolase</keyword>
<keyword evidence="6 13" id="KW-1015">Disulfide bond</keyword>
<dbReference type="STRING" id="264951.A0A443HKD9"/>
<comment type="caution">
    <text evidence="16">The sequence shown here is derived from an EMBL/GenBank/DDBJ whole genome shotgun (WGS) entry which is preliminary data.</text>
</comment>
<dbReference type="PRINTS" id="PR00747">
    <property type="entry name" value="GLYHDRLASE47"/>
</dbReference>
<evidence type="ECO:0000256" key="1">
    <source>
        <dbReference type="ARBA" id="ARBA00001913"/>
    </source>
</evidence>
<evidence type="ECO:0000256" key="8">
    <source>
        <dbReference type="ARBA" id="ARBA00023295"/>
    </source>
</evidence>
<evidence type="ECO:0000256" key="15">
    <source>
        <dbReference type="SAM" id="SignalP"/>
    </source>
</evidence>
<dbReference type="InterPro" id="IPR012341">
    <property type="entry name" value="6hp_glycosidase-like_sf"/>
</dbReference>
<keyword evidence="12" id="KW-0106">Calcium</keyword>
<dbReference type="GO" id="GO:0004571">
    <property type="term" value="F:mannosyl-oligosaccharide 1,2-alpha-mannosidase activity"/>
    <property type="evidence" value="ECO:0007669"/>
    <property type="project" value="UniProtKB-EC"/>
</dbReference>
<evidence type="ECO:0000256" key="10">
    <source>
        <dbReference type="ARBA" id="ARBA00048605"/>
    </source>
</evidence>
<dbReference type="InterPro" id="IPR001382">
    <property type="entry name" value="Glyco_hydro_47"/>
</dbReference>
<evidence type="ECO:0000256" key="3">
    <source>
        <dbReference type="ARBA" id="ARBA00007658"/>
    </source>
</evidence>
<dbReference type="UniPathway" id="UPA00378"/>
<gene>
    <name evidence="16" type="ORF">C8Q69DRAFT_510325</name>
</gene>
<name>A0A443HKD9_BYSSP</name>
<comment type="cofactor">
    <cofactor evidence="1 12">
        <name>Ca(2+)</name>
        <dbReference type="ChEBI" id="CHEBI:29108"/>
    </cofactor>
</comment>
<evidence type="ECO:0000256" key="11">
    <source>
        <dbReference type="PIRSR" id="PIRSR601382-1"/>
    </source>
</evidence>
<feature type="active site" description="Proton donor" evidence="11">
    <location>
        <position position="378"/>
    </location>
</feature>
<dbReference type="GO" id="GO:0005783">
    <property type="term" value="C:endoplasmic reticulum"/>
    <property type="evidence" value="ECO:0007669"/>
    <property type="project" value="TreeGrafter"/>
</dbReference>
<evidence type="ECO:0000256" key="9">
    <source>
        <dbReference type="ARBA" id="ARBA00047669"/>
    </source>
</evidence>
<comment type="catalytic activity">
    <reaction evidence="10">
        <text>N(4)-(alpha-D-Man-(1-&gt;2)-alpha-D-Man-(1-&gt;2)-alpha-D-Man-(1-&gt;3)-[alpha-D-Man-(1-&gt;2)-alpha-D-Man-(1-&gt;3)-[alpha-D-Man-(1-&gt;2)-alpha-D-Man-(1-&gt;6)]-alpha-D-Man-(1-&gt;6)]-beta-D-Man-(1-&gt;4)-beta-D-GlcNAc-(1-&gt;4)-beta-D-GlcNAc)-L-asparaginyl-[protein] (N-glucan mannose isomer 9A1,2,3B1,2,3) + 4 H2O = N(4)-(alpha-D-Man-(1-&gt;3)-[alpha-D-Man-(1-&gt;3)-[alpha-D-Man-(1-&gt;6)]-alpha-D-Man-(1-&gt;6)]-beta-D-Man-(1-&gt;4)-beta-D-GlcNAc-(1-&gt;4)-beta-D-GlcNAc)-L-asparaginyl-[protein] (N-glucan mannose isomer 5A1,2) + 4 beta-D-mannose</text>
        <dbReference type="Rhea" id="RHEA:56008"/>
        <dbReference type="Rhea" id="RHEA-COMP:14356"/>
        <dbReference type="Rhea" id="RHEA-COMP:14367"/>
        <dbReference type="ChEBI" id="CHEBI:15377"/>
        <dbReference type="ChEBI" id="CHEBI:28563"/>
        <dbReference type="ChEBI" id="CHEBI:59087"/>
        <dbReference type="ChEBI" id="CHEBI:139493"/>
        <dbReference type="EC" id="3.2.1.113"/>
    </reaction>
</comment>
<dbReference type="Gene3D" id="1.50.10.10">
    <property type="match status" value="1"/>
</dbReference>
<keyword evidence="8 14" id="KW-0326">Glycosidase</keyword>
<comment type="catalytic activity">
    <reaction evidence="9">
        <text>N(4)-(alpha-D-Man-(1-&gt;2)-alpha-D-Man-(1-&gt;2)-alpha-D-Man-(1-&gt;3)-[alpha-D-Man-(1-&gt;3)-[alpha-D-Man-(1-&gt;2)-alpha-D-Man-(1-&gt;6)]-alpha-D-Man-(1-&gt;6)]-beta-D-Man-(1-&gt;4)-beta-D-GlcNAc-(1-&gt;4)-beta-D-GlcNAc)-L-asparaginyl-[protein] (N-glucan mannose isomer 8A1,2,3B1,3) + 3 H2O = N(4)-(alpha-D-Man-(1-&gt;3)-[alpha-D-Man-(1-&gt;3)-[alpha-D-Man-(1-&gt;6)]-alpha-D-Man-(1-&gt;6)]-beta-D-Man-(1-&gt;4)-beta-D-GlcNAc-(1-&gt;4)-beta-D-GlcNAc)-L-asparaginyl-[protein] (N-glucan mannose isomer 5A1,2) + 3 beta-D-mannose</text>
        <dbReference type="Rhea" id="RHEA:56028"/>
        <dbReference type="Rhea" id="RHEA-COMP:14358"/>
        <dbReference type="Rhea" id="RHEA-COMP:14367"/>
        <dbReference type="ChEBI" id="CHEBI:15377"/>
        <dbReference type="ChEBI" id="CHEBI:28563"/>
        <dbReference type="ChEBI" id="CHEBI:59087"/>
        <dbReference type="ChEBI" id="CHEBI:60628"/>
        <dbReference type="EC" id="3.2.1.113"/>
    </reaction>
</comment>
<dbReference type="GO" id="GO:0005975">
    <property type="term" value="P:carbohydrate metabolic process"/>
    <property type="evidence" value="ECO:0007669"/>
    <property type="project" value="InterPro"/>
</dbReference>
<dbReference type="SUPFAM" id="SSF48225">
    <property type="entry name" value="Seven-hairpin glycosidases"/>
    <property type="match status" value="1"/>
</dbReference>
<evidence type="ECO:0000256" key="5">
    <source>
        <dbReference type="ARBA" id="ARBA00022801"/>
    </source>
</evidence>
<organism evidence="16 17">
    <name type="scientific">Byssochlamys spectabilis</name>
    <name type="common">Paecilomyces variotii</name>
    <dbReference type="NCBI Taxonomy" id="264951"/>
    <lineage>
        <taxon>Eukaryota</taxon>
        <taxon>Fungi</taxon>
        <taxon>Dikarya</taxon>
        <taxon>Ascomycota</taxon>
        <taxon>Pezizomycotina</taxon>
        <taxon>Eurotiomycetes</taxon>
        <taxon>Eurotiomycetidae</taxon>
        <taxon>Eurotiales</taxon>
        <taxon>Thermoascaceae</taxon>
        <taxon>Paecilomyces</taxon>
    </lineage>
</organism>
<feature type="active site" evidence="11">
    <location>
        <position position="412"/>
    </location>
</feature>
<keyword evidence="12" id="KW-0479">Metal-binding</keyword>
<evidence type="ECO:0000313" key="16">
    <source>
        <dbReference type="EMBL" id="RWQ92206.1"/>
    </source>
</evidence>
<dbReference type="Pfam" id="PF01532">
    <property type="entry name" value="Glyco_hydro_47"/>
    <property type="match status" value="1"/>
</dbReference>
<reference evidence="16 17" key="1">
    <citation type="journal article" date="2018" name="Front. Microbiol.">
        <title>Genomic and genetic insights into a cosmopolitan fungus, Paecilomyces variotii (Eurotiales).</title>
        <authorList>
            <person name="Urquhart A.S."/>
            <person name="Mondo S.J."/>
            <person name="Makela M.R."/>
            <person name="Hane J.K."/>
            <person name="Wiebenga A."/>
            <person name="He G."/>
            <person name="Mihaltcheva S."/>
            <person name="Pangilinan J."/>
            <person name="Lipzen A."/>
            <person name="Barry K."/>
            <person name="de Vries R.P."/>
            <person name="Grigoriev I.V."/>
            <person name="Idnurm A."/>
        </authorList>
    </citation>
    <scope>NUCLEOTIDE SEQUENCE [LARGE SCALE GENOMIC DNA]</scope>
    <source>
        <strain evidence="16 17">CBS 101075</strain>
    </source>
</reference>
<feature type="disulfide bond" evidence="13">
    <location>
        <begin position="335"/>
        <end position="364"/>
    </location>
</feature>
<feature type="active site" description="Proton donor" evidence="11">
    <location>
        <position position="125"/>
    </location>
</feature>
<dbReference type="InterPro" id="IPR050749">
    <property type="entry name" value="Glycosyl_Hydrolase_47"/>
</dbReference>
<accession>A0A443HKD9</accession>
<evidence type="ECO:0000256" key="13">
    <source>
        <dbReference type="PIRSR" id="PIRSR601382-3"/>
    </source>
</evidence>
<protein>
    <recommendedName>
        <fullName evidence="14">alpha-1,2-Mannosidase</fullName>
        <ecNumber evidence="14">3.2.1.-</ecNumber>
    </recommendedName>
</protein>
<dbReference type="EC" id="3.2.1.-" evidence="14"/>
<dbReference type="InterPro" id="IPR036026">
    <property type="entry name" value="Seven-hairpin_glycosidases"/>
</dbReference>